<organism evidence="2 3">
    <name type="scientific">Sphingomonas jatrophae</name>
    <dbReference type="NCBI Taxonomy" id="1166337"/>
    <lineage>
        <taxon>Bacteria</taxon>
        <taxon>Pseudomonadati</taxon>
        <taxon>Pseudomonadota</taxon>
        <taxon>Alphaproteobacteria</taxon>
        <taxon>Sphingomonadales</taxon>
        <taxon>Sphingomonadaceae</taxon>
        <taxon>Sphingomonas</taxon>
    </lineage>
</organism>
<evidence type="ECO:0000313" key="2">
    <source>
        <dbReference type="EMBL" id="SFR97251.1"/>
    </source>
</evidence>
<protein>
    <submittedName>
        <fullName evidence="2">Uncharacterized protein</fullName>
    </submittedName>
</protein>
<dbReference type="Proteomes" id="UP000198824">
    <property type="component" value="Unassembled WGS sequence"/>
</dbReference>
<evidence type="ECO:0000313" key="3">
    <source>
        <dbReference type="Proteomes" id="UP000198824"/>
    </source>
</evidence>
<sequence>MLMFDVTDTEGTHLATIFAIGIPHAASLFMAWCLCHDGRTPARISVVERTWGEDNQHARHHREAVLAELAGIGTFDPQSGWLIAPADWSLGGDDRA</sequence>
<accession>A0A1I6L1D3</accession>
<feature type="transmembrane region" description="Helical" evidence="1">
    <location>
        <begin position="12"/>
        <end position="35"/>
    </location>
</feature>
<gene>
    <name evidence="2" type="ORF">SAMN05192580_2142</name>
</gene>
<evidence type="ECO:0000256" key="1">
    <source>
        <dbReference type="SAM" id="Phobius"/>
    </source>
</evidence>
<dbReference type="AlphaFoldDB" id="A0A1I6L1D3"/>
<keyword evidence="3" id="KW-1185">Reference proteome</keyword>
<keyword evidence="1" id="KW-1133">Transmembrane helix</keyword>
<proteinExistence type="predicted"/>
<reference evidence="2 3" key="1">
    <citation type="submission" date="2016-10" db="EMBL/GenBank/DDBJ databases">
        <authorList>
            <person name="de Groot N.N."/>
        </authorList>
    </citation>
    <scope>NUCLEOTIDE SEQUENCE [LARGE SCALE GENOMIC DNA]</scope>
    <source>
        <strain evidence="2 3">S5-249</strain>
    </source>
</reference>
<keyword evidence="1" id="KW-0812">Transmembrane</keyword>
<name>A0A1I6L1D3_9SPHN</name>
<dbReference type="EMBL" id="FOZG01000002">
    <property type="protein sequence ID" value="SFR97251.1"/>
    <property type="molecule type" value="Genomic_DNA"/>
</dbReference>
<keyword evidence="1" id="KW-0472">Membrane</keyword>